<dbReference type="Proteomes" id="UP000230233">
    <property type="component" value="Chromosome III"/>
</dbReference>
<accession>A0A2G5UTE1</accession>
<dbReference type="InterPro" id="IPR001810">
    <property type="entry name" value="F-box_dom"/>
</dbReference>
<feature type="domain" description="F-box" evidence="1">
    <location>
        <begin position="1"/>
        <end position="48"/>
    </location>
</feature>
<evidence type="ECO:0000313" key="2">
    <source>
        <dbReference type="EMBL" id="PIC42784.1"/>
    </source>
</evidence>
<evidence type="ECO:0000313" key="3">
    <source>
        <dbReference type="Proteomes" id="UP000230233"/>
    </source>
</evidence>
<name>A0A2G5UTE1_9PELO</name>
<sequence length="313" mass="36964">MKLSTFPYGVQKEIFDNMKIPNLFLLSFVSKNMKKLIKSSQMTRFKSISHIVNGKSISPGIDRRIYIPFMTMADNIMEISERREETKNDYFQLNVSGKTMDFRLSNQYKFAEAYFHPLDKEAAIESIHNYLVDIFGDTVDYQYVEHYKKFVPHLPKLSLCHSFWSGNGERIRDIKPIEEYIASSPVLKRTNMNLDTPDLFNPESKFYQIESIYLTLYTNTVPTFLRHFQGRQAFLTCYKWEILDLIEFMNRWKSGEECRKYKIGFHPNTDPIISHSYVVRKTDNRVASVSIQKEAFCFGVWNKTEEQFLRMVA</sequence>
<dbReference type="PANTHER" id="PTHR21503:SF8">
    <property type="entry name" value="F-BOX ASSOCIATED DOMAIN-CONTAINING PROTEIN-RELATED"/>
    <property type="match status" value="1"/>
</dbReference>
<dbReference type="OrthoDB" id="10407833at2759"/>
<dbReference type="PANTHER" id="PTHR21503">
    <property type="entry name" value="F-BOX-CONTAINING HYPOTHETICAL PROTEIN C.ELEGANS"/>
    <property type="match status" value="1"/>
</dbReference>
<reference evidence="3" key="1">
    <citation type="submission" date="2017-10" db="EMBL/GenBank/DDBJ databases">
        <title>Rapid genome shrinkage in a self-fertile nematode reveals novel sperm competition proteins.</title>
        <authorList>
            <person name="Yin D."/>
            <person name="Schwarz E.M."/>
            <person name="Thomas C.G."/>
            <person name="Felde R.L."/>
            <person name="Korf I.F."/>
            <person name="Cutter A.D."/>
            <person name="Schartner C.M."/>
            <person name="Ralston E.J."/>
            <person name="Meyer B.J."/>
            <person name="Haag E.S."/>
        </authorList>
    </citation>
    <scope>NUCLEOTIDE SEQUENCE [LARGE SCALE GENOMIC DNA]</scope>
    <source>
        <strain evidence="3">JU1422</strain>
    </source>
</reference>
<organism evidence="2 3">
    <name type="scientific">Caenorhabditis nigoni</name>
    <dbReference type="NCBI Taxonomy" id="1611254"/>
    <lineage>
        <taxon>Eukaryota</taxon>
        <taxon>Metazoa</taxon>
        <taxon>Ecdysozoa</taxon>
        <taxon>Nematoda</taxon>
        <taxon>Chromadorea</taxon>
        <taxon>Rhabditida</taxon>
        <taxon>Rhabditina</taxon>
        <taxon>Rhabditomorpha</taxon>
        <taxon>Rhabditoidea</taxon>
        <taxon>Rhabditidae</taxon>
        <taxon>Peloderinae</taxon>
        <taxon>Caenorhabditis</taxon>
    </lineage>
</organism>
<evidence type="ECO:0000259" key="1">
    <source>
        <dbReference type="PROSITE" id="PS50181"/>
    </source>
</evidence>
<dbReference type="Pfam" id="PF00646">
    <property type="entry name" value="F-box"/>
    <property type="match status" value="1"/>
</dbReference>
<proteinExistence type="predicted"/>
<comment type="caution">
    <text evidence="2">The sequence shown here is derived from an EMBL/GenBank/DDBJ whole genome shotgun (WGS) entry which is preliminary data.</text>
</comment>
<dbReference type="EMBL" id="PDUG01000003">
    <property type="protein sequence ID" value="PIC42784.1"/>
    <property type="molecule type" value="Genomic_DNA"/>
</dbReference>
<dbReference type="PROSITE" id="PS50181">
    <property type="entry name" value="FBOX"/>
    <property type="match status" value="1"/>
</dbReference>
<keyword evidence="3" id="KW-1185">Reference proteome</keyword>
<dbReference type="AlphaFoldDB" id="A0A2G5UTE1"/>
<protein>
    <recommendedName>
        <fullName evidence="1">F-box domain-containing protein</fullName>
    </recommendedName>
</protein>
<gene>
    <name evidence="2" type="primary">Cnig_chr_III.g9747</name>
    <name evidence="2" type="ORF">B9Z55_009747</name>
</gene>